<keyword evidence="3" id="KW-1185">Reference proteome</keyword>
<feature type="compositionally biased region" description="Basic residues" evidence="1">
    <location>
        <begin position="139"/>
        <end position="151"/>
    </location>
</feature>
<dbReference type="EMBL" id="OZ019895">
    <property type="protein sequence ID" value="CAK9219735.1"/>
    <property type="molecule type" value="Genomic_DNA"/>
</dbReference>
<evidence type="ECO:0000313" key="3">
    <source>
        <dbReference type="Proteomes" id="UP001497512"/>
    </source>
</evidence>
<reference evidence="2" key="1">
    <citation type="submission" date="2024-02" db="EMBL/GenBank/DDBJ databases">
        <authorList>
            <consortium name="ELIXIR-Norway"/>
            <consortium name="Elixir Norway"/>
        </authorList>
    </citation>
    <scope>NUCLEOTIDE SEQUENCE</scope>
</reference>
<feature type="compositionally biased region" description="Basic and acidic residues" evidence="1">
    <location>
        <begin position="152"/>
        <end position="164"/>
    </location>
</feature>
<gene>
    <name evidence="2" type="ORF">CSSPTR1EN2_LOCUS14804</name>
</gene>
<dbReference type="PANTHER" id="PTHR31033:SF18">
    <property type="entry name" value="OS06G0115800 PROTEIN"/>
    <property type="match status" value="1"/>
</dbReference>
<evidence type="ECO:0000313" key="2">
    <source>
        <dbReference type="EMBL" id="CAK9219735.1"/>
    </source>
</evidence>
<name>A0ABP0UFL8_9BRYO</name>
<sequence>MASGFGGMSLDAACNDKITEGAQLCPFLRNIGVATSFSFSSLKFPVPAPTRALRGPIFEDGPGFENAFRLFHGRDGVVPLSEKQTPEMQQPQPPANDAASVETNLGFHPLSASSAATISLSSFGAFGPFSFDGFMARQNSKKPTKSSKRKSKKEDPEFEKDTQKSESNSKNGHEAMGSDWLATGNCPIAKSFRAVSGVLPLVSQMLKLPLSMKYRCPPAIVAARAALAKTSAVKALRPRALPTKVLAIGILGMALNVPLGVWREHTKKFSPQWFLAVHATIPFIAMLRKAVVMPKYAVAFTIGSAVLGQAIGARAEKIRLLEAAKLCPTTECTVSPPHGLVEALPCEAEHAKFCATTECAVSPPHVLVEALPCEAEHAKLCATTQYTVPLPHVSVEALPCEPAKAKLCVRTEYTEPPCVSVETLPCEPAEEKLYPTTEYMEPLQMSVEALPSEPVSKLSFDKHKLSLDASKREEEKQHVMVPKSLPCGSEAINLPQLTIVSLSSQSIDAC</sequence>
<proteinExistence type="predicted"/>
<protein>
    <submittedName>
        <fullName evidence="2">Uncharacterized protein</fullName>
    </submittedName>
</protein>
<organism evidence="2 3">
    <name type="scientific">Sphagnum troendelagicum</name>
    <dbReference type="NCBI Taxonomy" id="128251"/>
    <lineage>
        <taxon>Eukaryota</taxon>
        <taxon>Viridiplantae</taxon>
        <taxon>Streptophyta</taxon>
        <taxon>Embryophyta</taxon>
        <taxon>Bryophyta</taxon>
        <taxon>Sphagnophytina</taxon>
        <taxon>Sphagnopsida</taxon>
        <taxon>Sphagnales</taxon>
        <taxon>Sphagnaceae</taxon>
        <taxon>Sphagnum</taxon>
    </lineage>
</organism>
<evidence type="ECO:0000256" key="1">
    <source>
        <dbReference type="SAM" id="MobiDB-lite"/>
    </source>
</evidence>
<dbReference type="Proteomes" id="UP001497512">
    <property type="component" value="Chromosome 3"/>
</dbReference>
<accession>A0ABP0UFL8</accession>
<feature type="region of interest" description="Disordered" evidence="1">
    <location>
        <begin position="137"/>
        <end position="176"/>
    </location>
</feature>
<dbReference type="PANTHER" id="PTHR31033">
    <property type="entry name" value="PROTEIN, PUTATIVE-RELATED"/>
    <property type="match status" value="1"/>
</dbReference>